<reference evidence="2" key="1">
    <citation type="submission" date="2023-07" db="EMBL/GenBank/DDBJ databases">
        <authorList>
            <consortium name="CYATHOMIX"/>
        </authorList>
    </citation>
    <scope>NUCLEOTIDE SEQUENCE</scope>
    <source>
        <strain evidence="2">N/A</strain>
    </source>
</reference>
<feature type="region of interest" description="Disordered" evidence="1">
    <location>
        <begin position="172"/>
        <end position="202"/>
    </location>
</feature>
<protein>
    <submittedName>
        <fullName evidence="2">Uncharacterized protein</fullName>
    </submittedName>
</protein>
<dbReference type="PANTHER" id="PTHR14907">
    <property type="entry name" value="FI14130P"/>
    <property type="match status" value="1"/>
</dbReference>
<evidence type="ECO:0000313" key="3">
    <source>
        <dbReference type="Proteomes" id="UP001176961"/>
    </source>
</evidence>
<dbReference type="AlphaFoldDB" id="A0AA36MH02"/>
<accession>A0AA36MH02</accession>
<sequence>MAALDLRVDQRVLEAKENVAEDPQFSILRVFELIKFENYSHYCAKHESLLKEELELIQKGMETAVKLCDWYRERLSSLDKRKRLLGQGMVALEVAVHEQKLDFLRAHITELNRRMISLMESRERGFPTHVNLQKNNLPQSHDDHLAWLHRQNLLLNQELGDKTKLLEDLKKEKENTSNNSSDRSVSVQRIQPSRPAPSHQRPSAFVRPAFHYQQMQNVAASPVKTYDTLM</sequence>
<proteinExistence type="predicted"/>
<dbReference type="PANTHER" id="PTHR14907:SF2">
    <property type="entry name" value="SUPPRESSOR APC DOMAIN-CONTAINING PROTEIN 2"/>
    <property type="match status" value="1"/>
</dbReference>
<dbReference type="Pfam" id="PF11414">
    <property type="entry name" value="Suppressor_APC"/>
    <property type="match status" value="1"/>
</dbReference>
<name>A0AA36MH02_CYLNA</name>
<evidence type="ECO:0000256" key="1">
    <source>
        <dbReference type="SAM" id="MobiDB-lite"/>
    </source>
</evidence>
<feature type="compositionally biased region" description="Polar residues" evidence="1">
    <location>
        <begin position="176"/>
        <end position="191"/>
    </location>
</feature>
<dbReference type="InterPro" id="IPR026828">
    <property type="entry name" value="SAPC2_1/2"/>
</dbReference>
<keyword evidence="3" id="KW-1185">Reference proteome</keyword>
<dbReference type="Proteomes" id="UP001176961">
    <property type="component" value="Unassembled WGS sequence"/>
</dbReference>
<gene>
    <name evidence="2" type="ORF">CYNAS_LOCUS21286</name>
</gene>
<evidence type="ECO:0000313" key="2">
    <source>
        <dbReference type="EMBL" id="CAJ0609303.1"/>
    </source>
</evidence>
<dbReference type="EMBL" id="CATQJL010000326">
    <property type="protein sequence ID" value="CAJ0609303.1"/>
    <property type="molecule type" value="Genomic_DNA"/>
</dbReference>
<comment type="caution">
    <text evidence="2">The sequence shown here is derived from an EMBL/GenBank/DDBJ whole genome shotgun (WGS) entry which is preliminary data.</text>
</comment>
<organism evidence="2 3">
    <name type="scientific">Cylicocyclus nassatus</name>
    <name type="common">Nematode worm</name>
    <dbReference type="NCBI Taxonomy" id="53992"/>
    <lineage>
        <taxon>Eukaryota</taxon>
        <taxon>Metazoa</taxon>
        <taxon>Ecdysozoa</taxon>
        <taxon>Nematoda</taxon>
        <taxon>Chromadorea</taxon>
        <taxon>Rhabditida</taxon>
        <taxon>Rhabditina</taxon>
        <taxon>Rhabditomorpha</taxon>
        <taxon>Strongyloidea</taxon>
        <taxon>Strongylidae</taxon>
        <taxon>Cylicocyclus</taxon>
    </lineage>
</organism>